<dbReference type="InterPro" id="IPR022667">
    <property type="entry name" value="ForMFR_H4MPT_ForTrfase_N"/>
</dbReference>
<dbReference type="GO" id="GO:0019386">
    <property type="term" value="P:methanogenesis, from carbon dioxide"/>
    <property type="evidence" value="ECO:0007669"/>
    <property type="project" value="UniProtKB-UniRule"/>
</dbReference>
<name>E1RKI3_METP4</name>
<proteinExistence type="inferred from homology"/>
<evidence type="ECO:0000256" key="2">
    <source>
        <dbReference type="ARBA" id="ARBA00022679"/>
    </source>
</evidence>
<dbReference type="UniPathway" id="UPA00640">
    <property type="reaction ID" value="UER00693"/>
</dbReference>
<dbReference type="OrthoDB" id="81373at2157"/>
<dbReference type="GO" id="GO:0030270">
    <property type="term" value="F:formylmethanofuran-tetrahydromethanopterin N-formyltransferase activity"/>
    <property type="evidence" value="ECO:0007669"/>
    <property type="project" value="UniProtKB-UniRule"/>
</dbReference>
<accession>E1RKI3</accession>
<dbReference type="EC" id="2.3.1.101" evidence="3"/>
<comment type="similarity">
    <text evidence="1 3">Belongs to the FTR family.</text>
</comment>
<comment type="function">
    <text evidence="3">Catalyzes the reversible transfer of a formyl group from formylmethanofuran (formyl-MFR) to tetrahydromethanopterin (H(4)MPT) to produce 5-formyl tetrahydromethanopterin (5-formyl-H(4)MPT) and methanofuran (MFR).</text>
</comment>
<keyword evidence="3" id="KW-0963">Cytoplasm</keyword>
<comment type="subcellular location">
    <subcellularLocation>
        <location evidence="3">Cytoplasm</location>
    </subcellularLocation>
</comment>
<evidence type="ECO:0000256" key="1">
    <source>
        <dbReference type="ARBA" id="ARBA00006770"/>
    </source>
</evidence>
<keyword evidence="3" id="KW-0484">Methanogenesis</keyword>
<keyword evidence="7" id="KW-1185">Reference proteome</keyword>
<evidence type="ECO:0000259" key="4">
    <source>
        <dbReference type="Pfam" id="PF01913"/>
    </source>
</evidence>
<dbReference type="eggNOG" id="arCOG02695">
    <property type="taxonomic scope" value="Archaea"/>
</dbReference>
<dbReference type="PIRSF" id="PIRSF006414">
    <property type="entry name" value="Ftr_formyl_trnsf"/>
    <property type="match status" value="1"/>
</dbReference>
<keyword evidence="3" id="KW-0554">One-carbon metabolism</keyword>
<reference evidence="6 7" key="1">
    <citation type="journal article" date="2010" name="Stand. Genomic Sci.">
        <title>Complete genome sequence of Methanoplanus petrolearius type strain (SEBR 4847).</title>
        <authorList>
            <person name="Brambilla E."/>
            <person name="Djao O.D."/>
            <person name="Daligault H."/>
            <person name="Lapidus A."/>
            <person name="Lucas S."/>
            <person name="Hammon N."/>
            <person name="Nolan M."/>
            <person name="Tice H."/>
            <person name="Cheng J.F."/>
            <person name="Han C."/>
            <person name="Tapia R."/>
            <person name="Goodwin L."/>
            <person name="Pitluck S."/>
            <person name="Liolios K."/>
            <person name="Ivanova N."/>
            <person name="Mavromatis K."/>
            <person name="Mikhailova N."/>
            <person name="Pati A."/>
            <person name="Chen A."/>
            <person name="Palaniappan K."/>
            <person name="Land M."/>
            <person name="Hauser L."/>
            <person name="Chang Y.J."/>
            <person name="Jeffries C.D."/>
            <person name="Rohde M."/>
            <person name="Spring S."/>
            <person name="Sikorski J."/>
            <person name="Goker M."/>
            <person name="Woyke T."/>
            <person name="Bristow J."/>
            <person name="Eisen J.A."/>
            <person name="Markowitz V."/>
            <person name="Hugenholtz P."/>
            <person name="Kyrpides N.C."/>
            <person name="Klenk H.P."/>
        </authorList>
    </citation>
    <scope>NUCLEOTIDE SEQUENCE [LARGE SCALE GENOMIC DNA]</scope>
    <source>
        <strain evidence="7">DSM 11571 / OCM 486 / SEBR 4847</strain>
    </source>
</reference>
<feature type="domain" description="Formylmethanofuran: tetrahydromethanopterin formyltransferase Ftr C-terminal" evidence="5">
    <location>
        <begin position="145"/>
        <end position="295"/>
    </location>
</feature>
<dbReference type="Proteomes" id="UP000006565">
    <property type="component" value="Chromosome"/>
</dbReference>
<dbReference type="GO" id="GO:0006730">
    <property type="term" value="P:one-carbon metabolic process"/>
    <property type="evidence" value="ECO:0007669"/>
    <property type="project" value="UniProtKB-UniRule"/>
</dbReference>
<dbReference type="STRING" id="679926.Mpet_1069"/>
<feature type="domain" description="Formylmethanofuran: tetrahydromethanopterin formyltransferase Ftr N-terminal" evidence="4">
    <location>
        <begin position="1"/>
        <end position="142"/>
    </location>
</feature>
<dbReference type="Pfam" id="PF02741">
    <property type="entry name" value="FTR_C"/>
    <property type="match status" value="1"/>
</dbReference>
<dbReference type="Pfam" id="PF01913">
    <property type="entry name" value="FTR"/>
    <property type="match status" value="1"/>
</dbReference>
<dbReference type="AlphaFoldDB" id="E1RKI3"/>
<dbReference type="InterPro" id="IPR023447">
    <property type="entry name" value="ForMFR_H4MPT_ForTrfase_fd-like"/>
</dbReference>
<dbReference type="KEGG" id="mpi:Mpet_1069"/>
<dbReference type="RefSeq" id="WP_013329014.1">
    <property type="nucleotide sequence ID" value="NC_014507.1"/>
</dbReference>
<gene>
    <name evidence="3" type="primary">ftr</name>
    <name evidence="6" type="ordered locus">Mpet_1069</name>
</gene>
<comment type="pathway">
    <text evidence="3">One-carbon metabolism; methanogenesis from CO(2); 5,10-methenyl-5,6,7,8-tetrahydromethanopterin from CO(2): step 2/3.</text>
</comment>
<dbReference type="NCBIfam" id="TIGR03119">
    <property type="entry name" value="one_C_fhcD"/>
    <property type="match status" value="1"/>
</dbReference>
<keyword evidence="3 6" id="KW-0012">Acyltransferase</keyword>
<evidence type="ECO:0000313" key="6">
    <source>
        <dbReference type="EMBL" id="ADN35836.1"/>
    </source>
</evidence>
<comment type="subunit">
    <text evidence="3">Homotetramer.</text>
</comment>
<dbReference type="HAMAP" id="MF_00579">
    <property type="entry name" value="FTR"/>
    <property type="match status" value="1"/>
</dbReference>
<dbReference type="NCBIfam" id="NF002554">
    <property type="entry name" value="PRK02114.1"/>
    <property type="match status" value="1"/>
</dbReference>
<evidence type="ECO:0000313" key="7">
    <source>
        <dbReference type="Proteomes" id="UP000006565"/>
    </source>
</evidence>
<protein>
    <recommendedName>
        <fullName evidence="3">Formylmethanofuran--tetrahydromethanopterin formyltransferase</fullName>
        <shortName evidence="3">Ftr</shortName>
        <ecNumber evidence="3">2.3.1.101</ecNumber>
    </recommendedName>
    <alternativeName>
        <fullName evidence="3">H4MPT formyltransferase</fullName>
    </alternativeName>
</protein>
<evidence type="ECO:0000256" key="3">
    <source>
        <dbReference type="HAMAP-Rule" id="MF_00579"/>
    </source>
</evidence>
<dbReference type="EMBL" id="CP002117">
    <property type="protein sequence ID" value="ADN35836.1"/>
    <property type="molecule type" value="Genomic_DNA"/>
</dbReference>
<evidence type="ECO:0000259" key="5">
    <source>
        <dbReference type="Pfam" id="PF02741"/>
    </source>
</evidence>
<organism evidence="6 7">
    <name type="scientific">Methanolacinia petrolearia (strain DSM 11571 / OCM 486 / SEBR 4847)</name>
    <name type="common">Methanoplanus petrolearius</name>
    <dbReference type="NCBI Taxonomy" id="679926"/>
    <lineage>
        <taxon>Archaea</taxon>
        <taxon>Methanobacteriati</taxon>
        <taxon>Methanobacteriota</taxon>
        <taxon>Stenosarchaea group</taxon>
        <taxon>Methanomicrobia</taxon>
        <taxon>Methanomicrobiales</taxon>
        <taxon>Methanomicrobiaceae</taxon>
        <taxon>Methanolacinia</taxon>
    </lineage>
</organism>
<sequence>MQINGTEIVDTYAEAFPIWLSRVIITADTHELAMVAATEATGFATSTIMCPCEAGIERYYSPEETPDKRPGVSIFICTARKSMKENVAARISQCVLTAATASAFDGFPDAAGTRFHIKMHYFGDSYESRCTVGGRKCWKIPVMEGDYTGEESFGAVKGIAGGNFLIMGKNKESALSAAQAAIEAIRNREGIITGFPGGIVASGSKVASKNYRFPMSASTNHRLCPTLKGKIEDSLVPEGVNSIYEIVINGTDTGVIEAAMRDGILAATEKEGIMYIGAGNYDGKLGSNNFHLHEILKNVNKT</sequence>
<dbReference type="GO" id="GO:0005737">
    <property type="term" value="C:cytoplasm"/>
    <property type="evidence" value="ECO:0007669"/>
    <property type="project" value="UniProtKB-SubCell"/>
</dbReference>
<dbReference type="GeneID" id="9743533"/>
<dbReference type="Gene3D" id="3.30.70.520">
    <property type="match status" value="2"/>
</dbReference>
<keyword evidence="2 3" id="KW-0808">Transferase</keyword>
<dbReference type="InterPro" id="IPR002770">
    <property type="entry name" value="ForMFR_H4MPT_ForTrfase_C"/>
</dbReference>
<dbReference type="InterPro" id="IPR014053">
    <property type="entry name" value="ForMFR_H4MPT_ForTrfase"/>
</dbReference>
<dbReference type="SUPFAM" id="SSF55112">
    <property type="entry name" value="Formylmethanofuran:tetrahydromethanopterin formyltransferase"/>
    <property type="match status" value="2"/>
</dbReference>
<dbReference type="HOGENOM" id="CLU_081314_0_0_2"/>
<comment type="catalytic activity">
    <reaction evidence="3">
        <text>N-formylmethanofuran + 5,6,7,8-tetrahydromethanopterin + H(+) = N(5)-formyl-5,6,7,8-tetrahydromethanopterin + methanofuran</text>
        <dbReference type="Rhea" id="RHEA:18061"/>
        <dbReference type="ChEBI" id="CHEBI:15378"/>
        <dbReference type="ChEBI" id="CHEBI:57727"/>
        <dbReference type="ChEBI" id="CHEBI:58018"/>
        <dbReference type="ChEBI" id="CHEBI:58103"/>
        <dbReference type="ChEBI" id="CHEBI:58151"/>
        <dbReference type="EC" id="2.3.1.101"/>
    </reaction>
</comment>